<dbReference type="InterPro" id="IPR007253">
    <property type="entry name" value="Cell_wall-bd_2"/>
</dbReference>
<name>A0A1H8BS86_9BACL</name>
<dbReference type="EMBL" id="FOCQ01000002">
    <property type="protein sequence ID" value="SEM85715.1"/>
    <property type="molecule type" value="Genomic_DNA"/>
</dbReference>
<dbReference type="Pfam" id="PF04122">
    <property type="entry name" value="CW_binding_2"/>
    <property type="match status" value="3"/>
</dbReference>
<organism evidence="2 3">
    <name type="scientific">Lihuaxuella thermophila</name>
    <dbReference type="NCBI Taxonomy" id="1173111"/>
    <lineage>
        <taxon>Bacteria</taxon>
        <taxon>Bacillati</taxon>
        <taxon>Bacillota</taxon>
        <taxon>Bacilli</taxon>
        <taxon>Bacillales</taxon>
        <taxon>Thermoactinomycetaceae</taxon>
        <taxon>Lihuaxuella</taxon>
    </lineage>
</organism>
<sequence length="635" mass="68099">MSKKWKRAVAVVGSLTLFGSFLPVSTAHAAEMGAVERLAGKDRYEVAVSVSREMESLGLQSDTVIIARGDQYPDALSGGPLAYSKKAPVLLTTPTSLPSSVQTEISRRHPSTAIILGGTGAVSTNVETQLKQLGVSTVMRLSGADRYAVSAAIAEKVVAASTSDTAIIASGTGFADALAASSIAAQKGMPILLVGTEQIPAAIQNFLNQHSEINKFIIVGGPAVVSDRVQSQLSTRGTVTRIYGSDRYQTAVNVAKHFQMSPANVTVARGDVFADALAGGPLAAFAKAPILLTQPSALNVNVESYLKAYPNPIEKIYILGGTAAVSTAAEQKLSGIVKAGYINGEKIVFVRDHDGDAAADEDIFVMNPDGTGVVNLTDDEMRSYYADVSPDGNKIVFVSDNLDPSYPHDQEIFVINADGSNLRQLTRNDVNDRLPQWSPDGSTISYESIGTGATSDIFVMNADGSNPRNLTQTADIYEHAPRWSPDGRISFTSYNKALDPIKEDIFVMNADGTGKKQLTNNPHRVTDSSPAWSADGRTLYFVRQAPDPYDNMKYHIYKMNADGTQPVILYTSAANVSGVRLSPDGQKLAFNEVMSQYPYRERIFTISVDGTGKKQVTPDSALSSYLQDWSMIKAR</sequence>
<accession>A0A1H8BS86</accession>
<dbReference type="RefSeq" id="WP_089965408.1">
    <property type="nucleotide sequence ID" value="NZ_FOCQ01000002.1"/>
</dbReference>
<dbReference type="STRING" id="1173111.SAMN05444955_102334"/>
<dbReference type="Pfam" id="PF07676">
    <property type="entry name" value="PD40"/>
    <property type="match status" value="4"/>
</dbReference>
<evidence type="ECO:0000313" key="3">
    <source>
        <dbReference type="Proteomes" id="UP000199695"/>
    </source>
</evidence>
<evidence type="ECO:0000313" key="2">
    <source>
        <dbReference type="EMBL" id="SEM85715.1"/>
    </source>
</evidence>
<dbReference type="InterPro" id="IPR051922">
    <property type="entry name" value="Bact_Sporulation_Assoc"/>
</dbReference>
<reference evidence="2 3" key="1">
    <citation type="submission" date="2016-10" db="EMBL/GenBank/DDBJ databases">
        <authorList>
            <person name="de Groot N.N."/>
        </authorList>
    </citation>
    <scope>NUCLEOTIDE SEQUENCE [LARGE SCALE GENOMIC DNA]</scope>
    <source>
        <strain evidence="2 3">DSM 46701</strain>
    </source>
</reference>
<dbReference type="OrthoDB" id="108903at2"/>
<dbReference type="AlphaFoldDB" id="A0A1H8BS86"/>
<dbReference type="PANTHER" id="PTHR30032">
    <property type="entry name" value="N-ACETYLMURAMOYL-L-ALANINE AMIDASE-RELATED"/>
    <property type="match status" value="1"/>
</dbReference>
<dbReference type="Proteomes" id="UP000199695">
    <property type="component" value="Unassembled WGS sequence"/>
</dbReference>
<dbReference type="PANTHER" id="PTHR30032:SF8">
    <property type="entry name" value="GERMINATION-SPECIFIC N-ACETYLMURAMOYL-L-ALANINE AMIDASE"/>
    <property type="match status" value="1"/>
</dbReference>
<keyword evidence="1" id="KW-0732">Signal</keyword>
<dbReference type="Gene3D" id="2.120.10.30">
    <property type="entry name" value="TolB, C-terminal domain"/>
    <property type="match status" value="2"/>
</dbReference>
<evidence type="ECO:0000256" key="1">
    <source>
        <dbReference type="SAM" id="SignalP"/>
    </source>
</evidence>
<feature type="signal peptide" evidence="1">
    <location>
        <begin position="1"/>
        <end position="29"/>
    </location>
</feature>
<feature type="chain" id="PRO_5011451651" evidence="1">
    <location>
        <begin position="30"/>
        <end position="635"/>
    </location>
</feature>
<dbReference type="Gene3D" id="3.40.50.12090">
    <property type="match status" value="3"/>
</dbReference>
<gene>
    <name evidence="2" type="ORF">SAMN05444955_102334</name>
</gene>
<keyword evidence="3" id="KW-1185">Reference proteome</keyword>
<dbReference type="InterPro" id="IPR011659">
    <property type="entry name" value="WD40"/>
</dbReference>
<dbReference type="InterPro" id="IPR011042">
    <property type="entry name" value="6-blade_b-propeller_TolB-like"/>
</dbReference>
<protein>
    <submittedName>
        <fullName evidence="2">Uncharacterized protein</fullName>
    </submittedName>
</protein>
<dbReference type="SUPFAM" id="SSF69304">
    <property type="entry name" value="Tricorn protease N-terminal domain"/>
    <property type="match status" value="1"/>
</dbReference>
<proteinExistence type="predicted"/>